<sequence length="202" mass="23428">MAINEGNILESQAIEKLIVSITRLKKRFIKGKSYYFKATIDRVENRTQPLYDACKNCSRSVIKTDRGVECRSCPETKAIPRYLLNLNVIQWRQSTKVTLFEDVASIVIGCSRIKCIDSIGKDVNKSKHFQTMVNLNMKEFKFLIKLNKIEVRNGRLQVVAEAIEHINDKLTTKLQETSTKGRKLSICQQNQRRNERRIRHIS</sequence>
<evidence type="ECO:0000313" key="1">
    <source>
        <dbReference type="EMBL" id="KAI5671296.1"/>
    </source>
</evidence>
<protein>
    <submittedName>
        <fullName evidence="1">Uncharacterized protein</fullName>
    </submittedName>
</protein>
<reference evidence="2" key="1">
    <citation type="journal article" date="2023" name="Nat. Plants">
        <title>Single-cell RNA sequencing provides a high-resolution roadmap for understanding the multicellular compartmentation of specialized metabolism.</title>
        <authorList>
            <person name="Sun S."/>
            <person name="Shen X."/>
            <person name="Li Y."/>
            <person name="Li Y."/>
            <person name="Wang S."/>
            <person name="Li R."/>
            <person name="Zhang H."/>
            <person name="Shen G."/>
            <person name="Guo B."/>
            <person name="Wei J."/>
            <person name="Xu J."/>
            <person name="St-Pierre B."/>
            <person name="Chen S."/>
            <person name="Sun C."/>
        </authorList>
    </citation>
    <scope>NUCLEOTIDE SEQUENCE [LARGE SCALE GENOMIC DNA]</scope>
</reference>
<comment type="caution">
    <text evidence="1">The sequence shown here is derived from an EMBL/GenBank/DDBJ whole genome shotgun (WGS) entry which is preliminary data.</text>
</comment>
<dbReference type="EMBL" id="CM044703">
    <property type="protein sequence ID" value="KAI5671296.1"/>
    <property type="molecule type" value="Genomic_DNA"/>
</dbReference>
<keyword evidence="2" id="KW-1185">Reference proteome</keyword>
<accession>A0ACC0BF56</accession>
<name>A0ACC0BF56_CATRO</name>
<organism evidence="1 2">
    <name type="scientific">Catharanthus roseus</name>
    <name type="common">Madagascar periwinkle</name>
    <name type="synonym">Vinca rosea</name>
    <dbReference type="NCBI Taxonomy" id="4058"/>
    <lineage>
        <taxon>Eukaryota</taxon>
        <taxon>Viridiplantae</taxon>
        <taxon>Streptophyta</taxon>
        <taxon>Embryophyta</taxon>
        <taxon>Tracheophyta</taxon>
        <taxon>Spermatophyta</taxon>
        <taxon>Magnoliopsida</taxon>
        <taxon>eudicotyledons</taxon>
        <taxon>Gunneridae</taxon>
        <taxon>Pentapetalae</taxon>
        <taxon>asterids</taxon>
        <taxon>lamiids</taxon>
        <taxon>Gentianales</taxon>
        <taxon>Apocynaceae</taxon>
        <taxon>Rauvolfioideae</taxon>
        <taxon>Vinceae</taxon>
        <taxon>Catharanthinae</taxon>
        <taxon>Catharanthus</taxon>
    </lineage>
</organism>
<dbReference type="Proteomes" id="UP001060085">
    <property type="component" value="Linkage Group LG03"/>
</dbReference>
<gene>
    <name evidence="1" type="ORF">M9H77_11660</name>
</gene>
<evidence type="ECO:0000313" key="2">
    <source>
        <dbReference type="Proteomes" id="UP001060085"/>
    </source>
</evidence>
<proteinExistence type="predicted"/>